<dbReference type="InterPro" id="IPR052240">
    <property type="entry name" value="SAP_domain_ribonucleoprotein"/>
</dbReference>
<evidence type="ECO:0008006" key="5">
    <source>
        <dbReference type="Google" id="ProtNLM"/>
    </source>
</evidence>
<gene>
    <name evidence="3" type="ORF">B0H16DRAFT_1494951</name>
</gene>
<dbReference type="AlphaFoldDB" id="A0AAD7KEG7"/>
<keyword evidence="4" id="KW-1185">Reference proteome</keyword>
<dbReference type="Proteomes" id="UP001215598">
    <property type="component" value="Unassembled WGS sequence"/>
</dbReference>
<dbReference type="GO" id="GO:0005634">
    <property type="term" value="C:nucleus"/>
    <property type="evidence" value="ECO:0007669"/>
    <property type="project" value="TreeGrafter"/>
</dbReference>
<evidence type="ECO:0000313" key="4">
    <source>
        <dbReference type="Proteomes" id="UP001215598"/>
    </source>
</evidence>
<feature type="compositionally biased region" description="Low complexity" evidence="2">
    <location>
        <begin position="93"/>
        <end position="122"/>
    </location>
</feature>
<comment type="caution">
    <text evidence="3">The sequence shown here is derived from an EMBL/GenBank/DDBJ whole genome shotgun (WGS) entry which is preliminary data.</text>
</comment>
<proteinExistence type="predicted"/>
<feature type="region of interest" description="Disordered" evidence="2">
    <location>
        <begin position="51"/>
        <end position="217"/>
    </location>
</feature>
<evidence type="ECO:0000256" key="2">
    <source>
        <dbReference type="SAM" id="MobiDB-lite"/>
    </source>
</evidence>
<dbReference type="PANTHER" id="PTHR46551">
    <property type="entry name" value="SAP DOMAIN-CONTAINING RIBONUCLEOPROTEIN"/>
    <property type="match status" value="1"/>
</dbReference>
<organism evidence="3 4">
    <name type="scientific">Mycena metata</name>
    <dbReference type="NCBI Taxonomy" id="1033252"/>
    <lineage>
        <taxon>Eukaryota</taxon>
        <taxon>Fungi</taxon>
        <taxon>Dikarya</taxon>
        <taxon>Basidiomycota</taxon>
        <taxon>Agaricomycotina</taxon>
        <taxon>Agaricomycetes</taxon>
        <taxon>Agaricomycetidae</taxon>
        <taxon>Agaricales</taxon>
        <taxon>Marasmiineae</taxon>
        <taxon>Mycenaceae</taxon>
        <taxon>Mycena</taxon>
    </lineage>
</organism>
<dbReference type="PANTHER" id="PTHR46551:SF1">
    <property type="entry name" value="SAP DOMAIN-CONTAINING RIBONUCLEOPROTEIN"/>
    <property type="match status" value="1"/>
</dbReference>
<name>A0AAD7KEG7_9AGAR</name>
<dbReference type="GO" id="GO:0016973">
    <property type="term" value="P:poly(A)+ mRNA export from nucleus"/>
    <property type="evidence" value="ECO:0007669"/>
    <property type="project" value="TreeGrafter"/>
</dbReference>
<reference evidence="3" key="1">
    <citation type="submission" date="2023-03" db="EMBL/GenBank/DDBJ databases">
        <title>Massive genome expansion in bonnet fungi (Mycena s.s.) driven by repeated elements and novel gene families across ecological guilds.</title>
        <authorList>
            <consortium name="Lawrence Berkeley National Laboratory"/>
            <person name="Harder C.B."/>
            <person name="Miyauchi S."/>
            <person name="Viragh M."/>
            <person name="Kuo A."/>
            <person name="Thoen E."/>
            <person name="Andreopoulos B."/>
            <person name="Lu D."/>
            <person name="Skrede I."/>
            <person name="Drula E."/>
            <person name="Henrissat B."/>
            <person name="Morin E."/>
            <person name="Kohler A."/>
            <person name="Barry K."/>
            <person name="LaButti K."/>
            <person name="Morin E."/>
            <person name="Salamov A."/>
            <person name="Lipzen A."/>
            <person name="Mereny Z."/>
            <person name="Hegedus B."/>
            <person name="Baldrian P."/>
            <person name="Stursova M."/>
            <person name="Weitz H."/>
            <person name="Taylor A."/>
            <person name="Grigoriev I.V."/>
            <person name="Nagy L.G."/>
            <person name="Martin F."/>
            <person name="Kauserud H."/>
        </authorList>
    </citation>
    <scope>NUCLEOTIDE SEQUENCE</scope>
    <source>
        <strain evidence="3">CBHHK182m</strain>
    </source>
</reference>
<evidence type="ECO:0000313" key="3">
    <source>
        <dbReference type="EMBL" id="KAJ7782987.1"/>
    </source>
</evidence>
<keyword evidence="1" id="KW-0597">Phosphoprotein</keyword>
<feature type="compositionally biased region" description="Low complexity" evidence="2">
    <location>
        <begin position="141"/>
        <end position="166"/>
    </location>
</feature>
<dbReference type="Gene3D" id="1.10.720.30">
    <property type="entry name" value="SAP domain"/>
    <property type="match status" value="1"/>
</dbReference>
<dbReference type="EMBL" id="JARKIB010000003">
    <property type="protein sequence ID" value="KAJ7782987.1"/>
    <property type="molecule type" value="Genomic_DNA"/>
</dbReference>
<feature type="compositionally biased region" description="Pro residues" evidence="2">
    <location>
        <begin position="80"/>
        <end position="92"/>
    </location>
</feature>
<evidence type="ECO:0000256" key="1">
    <source>
        <dbReference type="ARBA" id="ARBA00022553"/>
    </source>
</evidence>
<accession>A0AAD7KEG7</accession>
<protein>
    <recommendedName>
        <fullName evidence="5">THO1-MOS11 C-terminal domain-containing protein</fullName>
    </recommendedName>
</protein>
<dbReference type="InterPro" id="IPR036361">
    <property type="entry name" value="SAP_dom_sf"/>
</dbReference>
<sequence length="217" mass="22632">MESKLKTLKVAELKDILTKAQQPPPAKATKGDLIARILASKEAAEAYNAKFAPKDDLLAPPEDLDWDVDQVNAPETPVEAPKPPSAAKPAPAPATAKATPIPTSAPAPTAAAAAPTPAPTATGGDAEAEKRRKRAERFGLPVVEPKSPAAKKAAVPAAAAAKQPKQPDVPEKLSARAARFGTGQKRPAPVDEVVDEEEQEKRKKRAERFGTGAAKEG</sequence>